<evidence type="ECO:0000256" key="2">
    <source>
        <dbReference type="ARBA" id="ARBA00022723"/>
    </source>
</evidence>
<dbReference type="FunFam" id="3.90.45.10:FF:000003">
    <property type="entry name" value="Peptide deformylase"/>
    <property type="match status" value="1"/>
</dbReference>
<feature type="binding site" evidence="6">
    <location>
        <position position="130"/>
    </location>
    <ligand>
        <name>Fe cation</name>
        <dbReference type="ChEBI" id="CHEBI:24875"/>
    </ligand>
</feature>
<gene>
    <name evidence="6" type="primary">def</name>
    <name evidence="7" type="ORF">FB389_1806</name>
</gene>
<comment type="function">
    <text evidence="6">Removes the formyl group from the N-terminal Met of newly synthesized proteins. Requires at least a dipeptide for an efficient rate of reaction. N-terminal L-methionine is a prerequisite for activity but the enzyme has broad specificity at other positions.</text>
</comment>
<keyword evidence="4 6" id="KW-0648">Protein biosynthesis</keyword>
<feature type="active site" evidence="6">
    <location>
        <position position="173"/>
    </location>
</feature>
<comment type="cofactor">
    <cofactor evidence="6">
        <name>Fe(2+)</name>
        <dbReference type="ChEBI" id="CHEBI:29033"/>
    </cofactor>
    <text evidence="6">Binds 1 Fe(2+) ion.</text>
</comment>
<dbReference type="EC" id="3.5.1.88" evidence="6"/>
<evidence type="ECO:0000256" key="3">
    <source>
        <dbReference type="ARBA" id="ARBA00022801"/>
    </source>
</evidence>
<comment type="catalytic activity">
    <reaction evidence="6">
        <text>N-terminal N-formyl-L-methionyl-[peptide] + H2O = N-terminal L-methionyl-[peptide] + formate</text>
        <dbReference type="Rhea" id="RHEA:24420"/>
        <dbReference type="Rhea" id="RHEA-COMP:10639"/>
        <dbReference type="Rhea" id="RHEA-COMP:10640"/>
        <dbReference type="ChEBI" id="CHEBI:15377"/>
        <dbReference type="ChEBI" id="CHEBI:15740"/>
        <dbReference type="ChEBI" id="CHEBI:49298"/>
        <dbReference type="ChEBI" id="CHEBI:64731"/>
        <dbReference type="EC" id="3.5.1.88"/>
    </reaction>
</comment>
<comment type="similarity">
    <text evidence="1 6">Belongs to the polypeptide deformylase family.</text>
</comment>
<dbReference type="SUPFAM" id="SSF56420">
    <property type="entry name" value="Peptide deformylase"/>
    <property type="match status" value="1"/>
</dbReference>
<dbReference type="GO" id="GO:0006412">
    <property type="term" value="P:translation"/>
    <property type="evidence" value="ECO:0007669"/>
    <property type="project" value="UniProtKB-UniRule"/>
</dbReference>
<dbReference type="RefSeq" id="WP_142112823.1">
    <property type="nucleotide sequence ID" value="NZ_BAAATB010000006.1"/>
</dbReference>
<evidence type="ECO:0000256" key="4">
    <source>
        <dbReference type="ARBA" id="ARBA00022917"/>
    </source>
</evidence>
<organism evidence="7 8">
    <name type="scientific">Rarobacter incanus</name>
    <dbReference type="NCBI Taxonomy" id="153494"/>
    <lineage>
        <taxon>Bacteria</taxon>
        <taxon>Bacillati</taxon>
        <taxon>Actinomycetota</taxon>
        <taxon>Actinomycetes</taxon>
        <taxon>Micrococcales</taxon>
        <taxon>Rarobacteraceae</taxon>
        <taxon>Rarobacter</taxon>
    </lineage>
</organism>
<evidence type="ECO:0000256" key="6">
    <source>
        <dbReference type="HAMAP-Rule" id="MF_00163"/>
    </source>
</evidence>
<evidence type="ECO:0000313" key="8">
    <source>
        <dbReference type="Proteomes" id="UP000316181"/>
    </source>
</evidence>
<protein>
    <recommendedName>
        <fullName evidence="6">Peptide deformylase</fullName>
        <shortName evidence="6">PDF</shortName>
        <ecNumber evidence="6">3.5.1.88</ecNumber>
    </recommendedName>
    <alternativeName>
        <fullName evidence="6">Polypeptide deformylase</fullName>
    </alternativeName>
</protein>
<proteinExistence type="inferred from homology"/>
<dbReference type="PANTHER" id="PTHR10458:SF2">
    <property type="entry name" value="PEPTIDE DEFORMYLASE, MITOCHONDRIAL"/>
    <property type="match status" value="1"/>
</dbReference>
<keyword evidence="5 6" id="KW-0408">Iron</keyword>
<evidence type="ECO:0000256" key="5">
    <source>
        <dbReference type="ARBA" id="ARBA00023004"/>
    </source>
</evidence>
<dbReference type="NCBIfam" id="NF001159">
    <property type="entry name" value="PRK00150.1-3"/>
    <property type="match status" value="1"/>
</dbReference>
<dbReference type="CDD" id="cd00487">
    <property type="entry name" value="Pep_deformylase"/>
    <property type="match status" value="1"/>
</dbReference>
<reference evidence="7 8" key="1">
    <citation type="submission" date="2019-06" db="EMBL/GenBank/DDBJ databases">
        <title>Sequencing the genomes of 1000 actinobacteria strains.</title>
        <authorList>
            <person name="Klenk H.-P."/>
        </authorList>
    </citation>
    <scope>NUCLEOTIDE SEQUENCE [LARGE SCALE GENOMIC DNA]</scope>
    <source>
        <strain evidence="7 8">DSM 10596</strain>
    </source>
</reference>
<comment type="caution">
    <text evidence="7">The sequence shown here is derived from an EMBL/GenBank/DDBJ whole genome shotgun (WGS) entry which is preliminary data.</text>
</comment>
<evidence type="ECO:0000256" key="1">
    <source>
        <dbReference type="ARBA" id="ARBA00010759"/>
    </source>
</evidence>
<dbReference type="AlphaFoldDB" id="A0A542SR54"/>
<dbReference type="PANTHER" id="PTHR10458">
    <property type="entry name" value="PEPTIDE DEFORMYLASE"/>
    <property type="match status" value="1"/>
</dbReference>
<dbReference type="GO" id="GO:0042586">
    <property type="term" value="F:peptide deformylase activity"/>
    <property type="evidence" value="ECO:0007669"/>
    <property type="project" value="UniProtKB-UniRule"/>
</dbReference>
<sequence>MKPNGADRGLRAAVEELLRRYPNGIFPIVGAGDPVLRNPVQPYAGQLGDLLDATLDAMRRTMLDAPGVGLAANQIGLPLALAVMWDPGTDTSDPRERSPFACRAVINPTYQVVPSPDTGLVESRTFYEGCLSVPGYQAEVTRHRAVRFRGTDQDGTEFDEVLVGWPARIAQHETDHLAATLYVDKADLRTLATNQWLAAARSLPS</sequence>
<evidence type="ECO:0000313" key="7">
    <source>
        <dbReference type="EMBL" id="TQK77091.1"/>
    </source>
</evidence>
<keyword evidence="8" id="KW-1185">Reference proteome</keyword>
<feature type="binding site" evidence="6">
    <location>
        <position position="176"/>
    </location>
    <ligand>
        <name>Fe cation</name>
        <dbReference type="ChEBI" id="CHEBI:24875"/>
    </ligand>
</feature>
<dbReference type="PRINTS" id="PR01576">
    <property type="entry name" value="PDEFORMYLASE"/>
</dbReference>
<dbReference type="HAMAP" id="MF_00163">
    <property type="entry name" value="Pep_deformylase"/>
    <property type="match status" value="1"/>
</dbReference>
<dbReference type="GO" id="GO:0046872">
    <property type="term" value="F:metal ion binding"/>
    <property type="evidence" value="ECO:0007669"/>
    <property type="project" value="UniProtKB-KW"/>
</dbReference>
<feature type="binding site" evidence="6">
    <location>
        <position position="172"/>
    </location>
    <ligand>
        <name>Fe cation</name>
        <dbReference type="ChEBI" id="CHEBI:24875"/>
    </ligand>
</feature>
<keyword evidence="3 6" id="KW-0378">Hydrolase</keyword>
<dbReference type="Gene3D" id="3.90.45.10">
    <property type="entry name" value="Peptide deformylase"/>
    <property type="match status" value="1"/>
</dbReference>
<dbReference type="OrthoDB" id="9804313at2"/>
<dbReference type="EMBL" id="VFNV01000001">
    <property type="protein sequence ID" value="TQK77091.1"/>
    <property type="molecule type" value="Genomic_DNA"/>
</dbReference>
<dbReference type="Pfam" id="PF01327">
    <property type="entry name" value="Pep_deformylase"/>
    <property type="match status" value="1"/>
</dbReference>
<dbReference type="InterPro" id="IPR023635">
    <property type="entry name" value="Peptide_deformylase"/>
</dbReference>
<dbReference type="PIRSF" id="PIRSF004749">
    <property type="entry name" value="Pep_def"/>
    <property type="match status" value="1"/>
</dbReference>
<name>A0A542SR54_9MICO</name>
<dbReference type="Proteomes" id="UP000316181">
    <property type="component" value="Unassembled WGS sequence"/>
</dbReference>
<keyword evidence="2 6" id="KW-0479">Metal-binding</keyword>
<accession>A0A542SR54</accession>
<dbReference type="InterPro" id="IPR036821">
    <property type="entry name" value="Peptide_deformylase_sf"/>
</dbReference>